<dbReference type="EMBL" id="CABEEP010000001">
    <property type="protein sequence ID" value="VTQ62737.1"/>
    <property type="molecule type" value="Genomic_DNA"/>
</dbReference>
<accession>A0A6B1Z9L1</accession>
<name>A0A6B1Z9L1_ENTHR</name>
<evidence type="ECO:0000313" key="3">
    <source>
        <dbReference type="Proteomes" id="UP000352698"/>
    </source>
</evidence>
<sequence length="342" mass="39882">MTSFILALFSTRNKLRISSLYQVITGKRTSSVLIYSFLNHLLFIHGSFPKMNQEEFTRIIDQLVDQKFLIQLEDGVMITHLGEKALAEEIIDLEGLHYDRYGRTAENCWRLIKFAVQVVSHLVNNKKEYLPIETSPYYTIQVKKWLADTQLDRQTLAKKLSQELSEIFSTMTSESANFLANQFSGIQSPGLLTYQLTEITNEVQRELYEAKQVHLLLKTIEEKKDSLLFQLVSPLLMQNFNQSMLTTRKLILSGCSIDEVMKIRHLKRGTVTDHLIEWQLYLTDFPYQKMITKQTFKRLSQLSNIKEWNYRELNEVAPLDYGEFRFYQIGVLKGELKNVAEG</sequence>
<organism evidence="2 3">
    <name type="scientific">Enterococcus hirae</name>
    <dbReference type="NCBI Taxonomy" id="1354"/>
    <lineage>
        <taxon>Bacteria</taxon>
        <taxon>Bacillati</taxon>
        <taxon>Bacillota</taxon>
        <taxon>Bacilli</taxon>
        <taxon>Lactobacillales</taxon>
        <taxon>Enterococcaceae</taxon>
        <taxon>Enterococcus</taxon>
    </lineage>
</organism>
<proteinExistence type="predicted"/>
<dbReference type="InterPro" id="IPR029491">
    <property type="entry name" value="Helicase_HTH"/>
</dbReference>
<gene>
    <name evidence="2" type="ORF">NCTC12204_01089</name>
</gene>
<comment type="caution">
    <text evidence="2">The sequence shown here is derived from an EMBL/GenBank/DDBJ whole genome shotgun (WGS) entry which is preliminary data.</text>
</comment>
<evidence type="ECO:0000313" key="2">
    <source>
        <dbReference type="EMBL" id="VTQ62737.1"/>
    </source>
</evidence>
<dbReference type="Pfam" id="PF14493">
    <property type="entry name" value="HTH_40"/>
    <property type="match status" value="1"/>
</dbReference>
<evidence type="ECO:0000259" key="1">
    <source>
        <dbReference type="Pfam" id="PF14493"/>
    </source>
</evidence>
<dbReference type="RefSeq" id="WP_010737350.1">
    <property type="nucleotide sequence ID" value="NZ_AP027299.1"/>
</dbReference>
<dbReference type="AlphaFoldDB" id="A0A6B1Z9L1"/>
<dbReference type="Proteomes" id="UP000352698">
    <property type="component" value="Unassembled WGS sequence"/>
</dbReference>
<feature type="domain" description="Helicase Helix-turn-helix" evidence="1">
    <location>
        <begin position="243"/>
        <end position="327"/>
    </location>
</feature>
<protein>
    <recommendedName>
        <fullName evidence="1">Helicase Helix-turn-helix domain-containing protein</fullName>
    </recommendedName>
</protein>
<reference evidence="2 3" key="1">
    <citation type="submission" date="2019-05" db="EMBL/GenBank/DDBJ databases">
        <authorList>
            <consortium name="Pathogen Informatics"/>
        </authorList>
    </citation>
    <scope>NUCLEOTIDE SEQUENCE [LARGE SCALE GENOMIC DNA]</scope>
    <source>
        <strain evidence="2 3">NCTC12204</strain>
    </source>
</reference>